<dbReference type="Gene3D" id="3.30.465.10">
    <property type="match status" value="1"/>
</dbReference>
<dbReference type="GO" id="GO:0071949">
    <property type="term" value="F:FAD binding"/>
    <property type="evidence" value="ECO:0007669"/>
    <property type="project" value="InterPro"/>
</dbReference>
<dbReference type="InterPro" id="IPR036318">
    <property type="entry name" value="FAD-bd_PCMH-like_sf"/>
</dbReference>
<evidence type="ECO:0000256" key="1">
    <source>
        <dbReference type="ARBA" id="ARBA00022827"/>
    </source>
</evidence>
<dbReference type="EMBL" id="JXMU01000001">
    <property type="protein sequence ID" value="KPB02830.1"/>
    <property type="molecule type" value="Genomic_DNA"/>
</dbReference>
<dbReference type="InterPro" id="IPR016169">
    <property type="entry name" value="FAD-bd_PCMH_sub2"/>
</dbReference>
<dbReference type="SUPFAM" id="SSF56176">
    <property type="entry name" value="FAD-binding/transporter-associated domain-like"/>
    <property type="match status" value="1"/>
</dbReference>
<name>A0A0M9GPS1_9HYPH</name>
<dbReference type="InterPro" id="IPR006094">
    <property type="entry name" value="Oxid_FAD_bind_N"/>
</dbReference>
<evidence type="ECO:0000313" key="5">
    <source>
        <dbReference type="Proteomes" id="UP000038011"/>
    </source>
</evidence>
<evidence type="ECO:0000259" key="3">
    <source>
        <dbReference type="PROSITE" id="PS51387"/>
    </source>
</evidence>
<dbReference type="InterPro" id="IPR010031">
    <property type="entry name" value="FAD_lactone_oxidase-like"/>
</dbReference>
<dbReference type="PROSITE" id="PS51387">
    <property type="entry name" value="FAD_PCMH"/>
    <property type="match status" value="1"/>
</dbReference>
<dbReference type="PATRIC" id="fig|1514904.3.peg.136"/>
<dbReference type="STRING" id="1514904.SU32_00665"/>
<comment type="caution">
    <text evidence="4">The sequence shown here is derived from an EMBL/GenBank/DDBJ whole genome shotgun (WGS) entry which is preliminary data.</text>
</comment>
<dbReference type="Pfam" id="PF01565">
    <property type="entry name" value="FAD_binding_4"/>
    <property type="match status" value="1"/>
</dbReference>
<reference evidence="4 5" key="1">
    <citation type="submission" date="2015-01" db="EMBL/GenBank/DDBJ databases">
        <title>Ahrensia donghaiensis sp. nov., a novel dimethylsulphoniopropionate-cleavage bacterium isolated from seawater and emended descriptions of the genus Ahrensia and Ahrensia kielensis.</title>
        <authorList>
            <person name="Liu J."/>
        </authorList>
    </citation>
    <scope>NUCLEOTIDE SEQUENCE [LARGE SCALE GENOMIC DNA]</scope>
    <source>
        <strain evidence="4 5">LZD062</strain>
    </source>
</reference>
<keyword evidence="5" id="KW-1185">Reference proteome</keyword>
<dbReference type="RefSeq" id="WP_053997388.1">
    <property type="nucleotide sequence ID" value="NZ_JXMU01000001.1"/>
</dbReference>
<dbReference type="PANTHER" id="PTHR43762">
    <property type="entry name" value="L-GULONOLACTONE OXIDASE"/>
    <property type="match status" value="1"/>
</dbReference>
<evidence type="ECO:0000256" key="2">
    <source>
        <dbReference type="SAM" id="MobiDB-lite"/>
    </source>
</evidence>
<feature type="compositionally biased region" description="Polar residues" evidence="2">
    <location>
        <begin position="437"/>
        <end position="453"/>
    </location>
</feature>
<dbReference type="PANTHER" id="PTHR43762:SF1">
    <property type="entry name" value="D-ARABINONO-1,4-LACTONE OXIDASE"/>
    <property type="match status" value="1"/>
</dbReference>
<protein>
    <submittedName>
        <fullName evidence="4">FAD-linked oxidase</fullName>
    </submittedName>
</protein>
<accession>A0A0M9GPS1</accession>
<keyword evidence="1" id="KW-0274">FAD</keyword>
<proteinExistence type="predicted"/>
<keyword evidence="1" id="KW-0285">Flavoprotein</keyword>
<organism evidence="4 5">
    <name type="scientific">Ahrensia marina</name>
    <dbReference type="NCBI Taxonomy" id="1514904"/>
    <lineage>
        <taxon>Bacteria</taxon>
        <taxon>Pseudomonadati</taxon>
        <taxon>Pseudomonadota</taxon>
        <taxon>Alphaproteobacteria</taxon>
        <taxon>Hyphomicrobiales</taxon>
        <taxon>Ahrensiaceae</taxon>
        <taxon>Ahrensia</taxon>
    </lineage>
</organism>
<gene>
    <name evidence="4" type="ORF">SU32_00665</name>
</gene>
<sequence>MDKQFDSFGRLDNRNRHHVSSAVAVRDIQNASSDRYLPFGNGRSYGDSCHNNKGVLADMRGQNNIISFDRKTGLLTAEPGVFLHEIIDYCAPSGWFLPVTPGTRFVTLGGAVANDVHGKNHHVRGTFGSHVEALTLVRSDGVHRLTPDDLTGLFQATIGGMGLTGMIARVTLRMMKVSSLDVTEKLTPFQTLDEYFAQAEQADADNEYAVAWLDQLSGERGILMTANHADNGNFDTGSHTAKLKVPFNLPFNALNHLSLKAFNTAFYLAKKRKSGQVLTSNYQGFFYPLDAVENWNRLYGPRGLFQHQSAIPADRAIDTIRLMLYASQRAGQASFLTVLKRFGAIKSPGLLSFPQPGYTLTLDFPNRGEKTLALLAELDRLTVQAGGRVNPYKDARMSAETFAASFPNWERLEAHRDPKIMSDFWRRTAQKLPKNGIANNSNDLIQPSETPSV</sequence>
<feature type="region of interest" description="Disordered" evidence="2">
    <location>
        <begin position="432"/>
        <end position="453"/>
    </location>
</feature>
<dbReference type="InterPro" id="IPR016166">
    <property type="entry name" value="FAD-bd_PCMH"/>
</dbReference>
<dbReference type="OrthoDB" id="143770at2"/>
<feature type="domain" description="FAD-binding PCMH-type" evidence="3">
    <location>
        <begin position="11"/>
        <end position="177"/>
    </location>
</feature>
<dbReference type="GO" id="GO:0003885">
    <property type="term" value="F:D-arabinono-1,4-lactone oxidase activity"/>
    <property type="evidence" value="ECO:0007669"/>
    <property type="project" value="TreeGrafter"/>
</dbReference>
<dbReference type="Proteomes" id="UP000038011">
    <property type="component" value="Unassembled WGS sequence"/>
</dbReference>
<evidence type="ECO:0000313" key="4">
    <source>
        <dbReference type="EMBL" id="KPB02830.1"/>
    </source>
</evidence>
<dbReference type="AlphaFoldDB" id="A0A0M9GPS1"/>